<evidence type="ECO:0000256" key="2">
    <source>
        <dbReference type="PROSITE-ProRule" id="PRU00504"/>
    </source>
</evidence>
<feature type="repeat" description="NHL" evidence="2">
    <location>
        <begin position="930"/>
        <end position="960"/>
    </location>
</feature>
<dbReference type="Pfam" id="PF17170">
    <property type="entry name" value="DUF5128"/>
    <property type="match status" value="1"/>
</dbReference>
<dbReference type="InterPro" id="IPR011042">
    <property type="entry name" value="6-blade_b-propeller_TolB-like"/>
</dbReference>
<reference evidence="4" key="1">
    <citation type="submission" date="2012-11" db="EMBL/GenBank/DDBJ databases">
        <authorList>
            <person name="Lucero-Rivera Y.E."/>
            <person name="Tovar-Ramirez D."/>
        </authorList>
    </citation>
    <scope>NUCLEOTIDE SEQUENCE [LARGE SCALE GENOMIC DNA]</scope>
    <source>
        <strain evidence="4">Araruama</strain>
    </source>
</reference>
<dbReference type="GO" id="GO:0061630">
    <property type="term" value="F:ubiquitin protein ligase activity"/>
    <property type="evidence" value="ECO:0007669"/>
    <property type="project" value="TreeGrafter"/>
</dbReference>
<dbReference type="Gene3D" id="2.120.10.30">
    <property type="entry name" value="TolB, C-terminal domain"/>
    <property type="match status" value="2"/>
</dbReference>
<dbReference type="SUPFAM" id="SSF101898">
    <property type="entry name" value="NHL repeat"/>
    <property type="match status" value="1"/>
</dbReference>
<dbReference type="InterPro" id="IPR012334">
    <property type="entry name" value="Pectin_lyas_fold"/>
</dbReference>
<dbReference type="EMBL" id="ATBP01000086">
    <property type="protein sequence ID" value="ETR73130.1"/>
    <property type="molecule type" value="Genomic_DNA"/>
</dbReference>
<dbReference type="Gene3D" id="2.160.20.10">
    <property type="entry name" value="Single-stranded right-handed beta-helix, Pectin lyase-like"/>
    <property type="match status" value="1"/>
</dbReference>
<sequence>MKNYIPQTIFVFFIGLILWVCPIVAKISPLVNFQGYITDKSGMPVTDGEYDVRFSIYDGDDETASELWNEIQTVTVRNGFYTVSLGAVTAFKDPNRDTNESDALGFSKPYFLGIKVRKSGENSWDDIGFDARYLPLSSVWSAFRAKTSAGRLIAIKDENTEISDAEDMILVVGNTQITLSQALNAAGRMITVKKIDPKGTVVSIVTKNGETIDGVNYDPNDGADPFELTEKFQEMNLISDGRNWISTGTQLSFDSGNSGSSIGPQSINTNHLANEAVTTEKLADKSVTSEKLSFEDLTIPHENLELKHSVTNESVAPDAAIAYTKLQLENSIHRDDLMDRSVTAQKLDLGPGDLSYSMINLTGLIINADISENASIDYSKLNINGSLTNNDIADDASISHTKLDLSGISSEEFMGTAIISYKNLQLTDSIKDADISKTAGIAYTKLNLTNSITTTDIKKASVTYDKLNLNNGEIPYVCLSMNQSIIDSDIADNAQISYNKLNLQEQIATSDIQNNAITANKMAENAIRSINIIDKSLTSNDLANGSITPEKIYALQEGTSGQVLSTNGNGAFFWQTVSGGSGTIPDELPKLTVLGNSQLNTVSAHSATITQVSIGTHLSAQDASLLTLSATHAGIQSLAVGQTTMINTATSARSLTIPDLSGQLLISGHPMITATEISQKAIESQHIGIGAIKDTHIATNAQIPYAKLMLDSAIQGKDISNHTISYEKLSLADQSVPYTVLNLTGSIQISDLAAGSLGYSALDLNNTIQSKDIQDGTIQSQDIADQIILPQKLADIQDNGNLNDALMSDGGGGFYWATPSPFDAKISEIKYSALLGEGEIKTPTGIVITNNNITILAERSKNRIRLFDSEGQIYSAIIANGLVNSPEGMILDKNNHLLVVDRLHYCVKKFSINFENGTSEHIQTMGEGYLAQPYGIALDKNGKIYVTDTEHHAVVVLTASGSFDYTFGGKGALAGQFNTPYDIAIDRSGNIFVLDSDNNRVQKFDANRQFQAEFPKNKDLGTPYGIDIDDSGNVYVADTTNSRIQIYDNNGYYITTVQKSSNQFNPTQLVVDRAGQLYVSDTNNDRIQIFKPEDPIYTIRSTSVGIGTDNPYTSSALQIDSLKGGLLIPRMTDDNRKLIEHPETGLLVYQTDSHKGFYFFNGTEWINFDSNIYDNAVTESKIATDAVTTAKVKDNSLTGNDIQDLSLPVSKLAISGTPQDGHILVADGESLKWQANNQLSRILTVGDGGMFSTISDALLSITDNSETNRYLIKVGPGTFVEQISLKPYVDIEGSGENITIVRYDGGNTGPDENNSSATVSCATNCQVRFLSIVSESTANYAIGVYNSGASPSFTHVTIQAIGTNMNIGIYNAGNSLTLKNCTVSATGGTQNIGIQSIAAMKIDNSQIIATSAILHQGGEAEIAQGSIDADIQVTEGTMYLMGTMIKGAVITQGNGTASCAGVYGLNNGTLGFFPNTCPN</sequence>
<dbReference type="Pfam" id="PF01436">
    <property type="entry name" value="NHL"/>
    <property type="match status" value="1"/>
</dbReference>
<dbReference type="PROSITE" id="PS51125">
    <property type="entry name" value="NHL"/>
    <property type="match status" value="4"/>
</dbReference>
<dbReference type="InterPro" id="IPR050952">
    <property type="entry name" value="TRIM-NHL_E3_ligases"/>
</dbReference>
<feature type="repeat" description="NHL" evidence="2">
    <location>
        <begin position="1065"/>
        <end position="1093"/>
    </location>
</feature>
<accession>A0A1V1PE97</accession>
<keyword evidence="1" id="KW-0677">Repeat</keyword>
<dbReference type="CDD" id="cd05819">
    <property type="entry name" value="NHL"/>
    <property type="match status" value="1"/>
</dbReference>
<protein>
    <submittedName>
        <fullName evidence="3">NHL repeat containing protein</fullName>
    </submittedName>
</protein>
<evidence type="ECO:0000313" key="3">
    <source>
        <dbReference type="EMBL" id="ETR73130.1"/>
    </source>
</evidence>
<feature type="repeat" description="NHL" evidence="2">
    <location>
        <begin position="1009"/>
        <end position="1050"/>
    </location>
</feature>
<proteinExistence type="predicted"/>
<evidence type="ECO:0000313" key="4">
    <source>
        <dbReference type="Proteomes" id="UP000189670"/>
    </source>
</evidence>
<comment type="caution">
    <text evidence="3">The sequence shown here is derived from an EMBL/GenBank/DDBJ whole genome shotgun (WGS) entry which is preliminary data.</text>
</comment>
<dbReference type="PANTHER" id="PTHR24104">
    <property type="entry name" value="E3 UBIQUITIN-PROTEIN LIGASE NHLRC1-RELATED"/>
    <property type="match status" value="1"/>
</dbReference>
<gene>
    <name evidence="3" type="ORF">OMM_01188</name>
</gene>
<dbReference type="GO" id="GO:0000209">
    <property type="term" value="P:protein polyubiquitination"/>
    <property type="evidence" value="ECO:0007669"/>
    <property type="project" value="TreeGrafter"/>
</dbReference>
<dbReference type="InterPro" id="IPR001258">
    <property type="entry name" value="NHL_repeat"/>
</dbReference>
<feature type="repeat" description="NHL" evidence="2">
    <location>
        <begin position="967"/>
        <end position="1007"/>
    </location>
</feature>
<dbReference type="Proteomes" id="UP000189670">
    <property type="component" value="Unassembled WGS sequence"/>
</dbReference>
<dbReference type="SUPFAM" id="SSF51126">
    <property type="entry name" value="Pectin lyase-like"/>
    <property type="match status" value="1"/>
</dbReference>
<evidence type="ECO:0000256" key="1">
    <source>
        <dbReference type="ARBA" id="ARBA00022737"/>
    </source>
</evidence>
<dbReference type="GO" id="GO:0043161">
    <property type="term" value="P:proteasome-mediated ubiquitin-dependent protein catabolic process"/>
    <property type="evidence" value="ECO:0007669"/>
    <property type="project" value="TreeGrafter"/>
</dbReference>
<dbReference type="SUPFAM" id="SSF63829">
    <property type="entry name" value="Calcium-dependent phosphotriesterase"/>
    <property type="match status" value="1"/>
</dbReference>
<dbReference type="GO" id="GO:0008270">
    <property type="term" value="F:zinc ion binding"/>
    <property type="evidence" value="ECO:0007669"/>
    <property type="project" value="UniProtKB-KW"/>
</dbReference>
<dbReference type="PANTHER" id="PTHR24104:SF25">
    <property type="entry name" value="PROTEIN LIN-41"/>
    <property type="match status" value="1"/>
</dbReference>
<organism evidence="3 4">
    <name type="scientific">Candidatus Magnetoglobus multicellularis str. Araruama</name>
    <dbReference type="NCBI Taxonomy" id="890399"/>
    <lineage>
        <taxon>Bacteria</taxon>
        <taxon>Pseudomonadati</taxon>
        <taxon>Thermodesulfobacteriota</taxon>
        <taxon>Desulfobacteria</taxon>
        <taxon>Desulfobacterales</taxon>
        <taxon>Desulfobacteraceae</taxon>
        <taxon>Candidatus Magnetoglobus</taxon>
    </lineage>
</organism>
<dbReference type="InterPro" id="IPR011050">
    <property type="entry name" value="Pectin_lyase_fold/virulence"/>
</dbReference>
<name>A0A1V1PE97_9BACT</name>